<dbReference type="EMBL" id="AGNL01045381">
    <property type="protein sequence ID" value="EJK48834.1"/>
    <property type="molecule type" value="Genomic_DNA"/>
</dbReference>
<name>K0R9E1_THAOC</name>
<reference evidence="2 3" key="1">
    <citation type="journal article" date="2012" name="Genome Biol.">
        <title>Genome and low-iron response of an oceanic diatom adapted to chronic iron limitation.</title>
        <authorList>
            <person name="Lommer M."/>
            <person name="Specht M."/>
            <person name="Roy A.S."/>
            <person name="Kraemer L."/>
            <person name="Andreson R."/>
            <person name="Gutowska M.A."/>
            <person name="Wolf J."/>
            <person name="Bergner S.V."/>
            <person name="Schilhabel M.B."/>
            <person name="Klostermeier U.C."/>
            <person name="Beiko R.G."/>
            <person name="Rosenstiel P."/>
            <person name="Hippler M."/>
            <person name="Laroche J."/>
        </authorList>
    </citation>
    <scope>NUCLEOTIDE SEQUENCE [LARGE SCALE GENOMIC DNA]</scope>
    <source>
        <strain evidence="2 3">CCMP1005</strain>
    </source>
</reference>
<proteinExistence type="predicted"/>
<gene>
    <name evidence="2" type="ORF">THAOC_32339</name>
</gene>
<feature type="compositionally biased region" description="Basic residues" evidence="1">
    <location>
        <begin position="96"/>
        <end position="106"/>
    </location>
</feature>
<feature type="region of interest" description="Disordered" evidence="1">
    <location>
        <begin position="216"/>
        <end position="398"/>
    </location>
</feature>
<protein>
    <submittedName>
        <fullName evidence="2">Uncharacterized protein</fullName>
    </submittedName>
</protein>
<sequence>ERRTEAVLVGEAAKRRSGEAGCLLGRDRCLLLLVGFAGVVPAPQTGSQGVGSGALLDGCKVWAVLPNFREERIHPKLTKGAQTVQHTAASREDRRSSRRGRSRRKDTRLTPRPRQGRADDIVRGPRRPSIARRSVARPVSRSSPLVFASVGRRRSPSRARWTGPLLPPARRATSDPPPRPAPLGGRRRGGARAGVSSDARRQQKVVRNVLRERGPRGAEIEAAQRQQRRGLDGLGPRRRLINRAADQLGPSEAVPRVTGKVFSDPSRPRRAAWRVGRGATGGKNTHCARQQHGRVDSGERRGLPIAGDVAAGDDSGTPTGGDSGPRDDGTARPERSKEGGRRAPGGQNTSHTRGRTLAILPLDSADGPTGPDRRRGGGQSPRLGPAPFRPRIASKVPA</sequence>
<feature type="compositionally biased region" description="Low complexity" evidence="1">
    <location>
        <begin position="131"/>
        <end position="144"/>
    </location>
</feature>
<feature type="compositionally biased region" description="Basic and acidic residues" evidence="1">
    <location>
        <begin position="293"/>
        <end position="302"/>
    </location>
</feature>
<comment type="caution">
    <text evidence="2">The sequence shown here is derived from an EMBL/GenBank/DDBJ whole genome shotgun (WGS) entry which is preliminary data.</text>
</comment>
<feature type="non-terminal residue" evidence="2">
    <location>
        <position position="1"/>
    </location>
</feature>
<accession>K0R9E1</accession>
<keyword evidence="3" id="KW-1185">Reference proteome</keyword>
<dbReference type="Proteomes" id="UP000266841">
    <property type="component" value="Unassembled WGS sequence"/>
</dbReference>
<feature type="region of interest" description="Disordered" evidence="1">
    <location>
        <begin position="74"/>
        <end position="204"/>
    </location>
</feature>
<feature type="compositionally biased region" description="Basic and acidic residues" evidence="1">
    <location>
        <begin position="324"/>
        <end position="341"/>
    </location>
</feature>
<organism evidence="2 3">
    <name type="scientific">Thalassiosira oceanica</name>
    <name type="common">Marine diatom</name>
    <dbReference type="NCBI Taxonomy" id="159749"/>
    <lineage>
        <taxon>Eukaryota</taxon>
        <taxon>Sar</taxon>
        <taxon>Stramenopiles</taxon>
        <taxon>Ochrophyta</taxon>
        <taxon>Bacillariophyta</taxon>
        <taxon>Coscinodiscophyceae</taxon>
        <taxon>Thalassiosirophycidae</taxon>
        <taxon>Thalassiosirales</taxon>
        <taxon>Thalassiosiraceae</taxon>
        <taxon>Thalassiosira</taxon>
    </lineage>
</organism>
<evidence type="ECO:0000313" key="2">
    <source>
        <dbReference type="EMBL" id="EJK48834.1"/>
    </source>
</evidence>
<evidence type="ECO:0000313" key="3">
    <source>
        <dbReference type="Proteomes" id="UP000266841"/>
    </source>
</evidence>
<evidence type="ECO:0000256" key="1">
    <source>
        <dbReference type="SAM" id="MobiDB-lite"/>
    </source>
</evidence>
<dbReference type="AlphaFoldDB" id="K0R9E1"/>